<evidence type="ECO:0000313" key="3">
    <source>
        <dbReference type="Proteomes" id="UP001063166"/>
    </source>
</evidence>
<evidence type="ECO:0000313" key="2">
    <source>
        <dbReference type="EMBL" id="GLB43813.1"/>
    </source>
</evidence>
<dbReference type="Proteomes" id="UP001063166">
    <property type="component" value="Unassembled WGS sequence"/>
</dbReference>
<dbReference type="SMART" id="SM00225">
    <property type="entry name" value="BTB"/>
    <property type="match status" value="1"/>
</dbReference>
<dbReference type="InterPro" id="IPR011333">
    <property type="entry name" value="SKP1/BTB/POZ_sf"/>
</dbReference>
<keyword evidence="3" id="KW-1185">Reference proteome</keyword>
<proteinExistence type="predicted"/>
<dbReference type="EMBL" id="BRPK01000014">
    <property type="protein sequence ID" value="GLB43813.1"/>
    <property type="molecule type" value="Genomic_DNA"/>
</dbReference>
<accession>A0A9P3PXI6</accession>
<organism evidence="2 3">
    <name type="scientific">Lyophyllum shimeji</name>
    <name type="common">Hon-shimeji</name>
    <name type="synonym">Tricholoma shimeji</name>
    <dbReference type="NCBI Taxonomy" id="47721"/>
    <lineage>
        <taxon>Eukaryota</taxon>
        <taxon>Fungi</taxon>
        <taxon>Dikarya</taxon>
        <taxon>Basidiomycota</taxon>
        <taxon>Agaricomycotina</taxon>
        <taxon>Agaricomycetes</taxon>
        <taxon>Agaricomycetidae</taxon>
        <taxon>Agaricales</taxon>
        <taxon>Tricholomatineae</taxon>
        <taxon>Lyophyllaceae</taxon>
        <taxon>Lyophyllum</taxon>
    </lineage>
</organism>
<dbReference type="OrthoDB" id="3218112at2759"/>
<dbReference type="PROSITE" id="PS50097">
    <property type="entry name" value="BTB"/>
    <property type="match status" value="1"/>
</dbReference>
<protein>
    <recommendedName>
        <fullName evidence="1">BTB domain-containing protein</fullName>
    </recommendedName>
</protein>
<dbReference type="SUPFAM" id="SSF54695">
    <property type="entry name" value="POZ domain"/>
    <property type="match status" value="1"/>
</dbReference>
<feature type="domain" description="BTB" evidence="1">
    <location>
        <begin position="16"/>
        <end position="92"/>
    </location>
</feature>
<dbReference type="AlphaFoldDB" id="A0A9P3PXI6"/>
<gene>
    <name evidence="2" type="ORF">LshimejAT787_1403250</name>
</gene>
<dbReference type="InterPro" id="IPR000210">
    <property type="entry name" value="BTB/POZ_dom"/>
</dbReference>
<sequence length="303" mass="34899">MARNLPTRSDFWYSDGSIVLLIEGTGFRVHQSILSQHSDVFADLFTVPQPSDDTESIEGCPVVHLADRLADFTDVMKALYQPFYFDTLRPDADLATLISFVSGILRISTKYNLIFLRKKCISILQTKFPSTLEGCDALLSSGYKYVSSTIVRAIPLARENNVPEILPWAFYISTNIDTDTLLDDPVLSWKDKTLCLAGKEQLWEMQKSLTHRFAFDFTKSHKCQHLCTSRLPCATMTWRQSEELRLSPHPLHEYDEWDTLKVCQHCLEQVQVQHRKGREEVWNSLPVIFRLGSWADIHLEQNR</sequence>
<evidence type="ECO:0000259" key="1">
    <source>
        <dbReference type="PROSITE" id="PS50097"/>
    </source>
</evidence>
<dbReference type="Gene3D" id="3.30.710.10">
    <property type="entry name" value="Potassium Channel Kv1.1, Chain A"/>
    <property type="match status" value="1"/>
</dbReference>
<name>A0A9P3PXI6_LYOSH</name>
<comment type="caution">
    <text evidence="2">The sequence shown here is derived from an EMBL/GenBank/DDBJ whole genome shotgun (WGS) entry which is preliminary data.</text>
</comment>
<reference evidence="2" key="1">
    <citation type="submission" date="2022-07" db="EMBL/GenBank/DDBJ databases">
        <title>The genome of Lyophyllum shimeji provides insight into the initial evolution of ectomycorrhizal fungal genome.</title>
        <authorList>
            <person name="Kobayashi Y."/>
            <person name="Shibata T."/>
            <person name="Hirakawa H."/>
            <person name="Shigenobu S."/>
            <person name="Nishiyama T."/>
            <person name="Yamada A."/>
            <person name="Hasebe M."/>
            <person name="Kawaguchi M."/>
        </authorList>
    </citation>
    <scope>NUCLEOTIDE SEQUENCE</scope>
    <source>
        <strain evidence="2">AT787</strain>
    </source>
</reference>
<dbReference type="CDD" id="cd18186">
    <property type="entry name" value="BTB_POZ_ZBTB_KLHL-like"/>
    <property type="match status" value="1"/>
</dbReference>
<dbReference type="Pfam" id="PF00651">
    <property type="entry name" value="BTB"/>
    <property type="match status" value="1"/>
</dbReference>